<feature type="region of interest" description="Disordered" evidence="1">
    <location>
        <begin position="262"/>
        <end position="297"/>
    </location>
</feature>
<sequence length="363" mass="40253">MNREAAAALRDLTNRLARDMTALAECYRKRVGDDVAGVPRRAAHLLPEADHAGGDRIRANGDSRLVFRQPDRPMIDEYNRLYDFGAASYGNPARQAEVARRNEDFWERYPESRTPAVARHLGLYNGIHRKMVDLANELRISLPELRGHMKSELNSLFAGKSVAIRMTPESLTAFVDKGRYQPEPTARRLRNEANWFGHPEDLPADQRPVYGYVMIDGERPAGLPETDMLSNYGRVEVVLKSDVRERVTACIGDSDYYSGQSFGGQMRTAPSPLTDPEPESFGVTSLSAPDKQDEPLRGINRDYSGESFRQKQFAEAQVHGGVTLADVDHINLPEQPNPELRATLDGAGIAWNVPAPGAGGLAQ</sequence>
<dbReference type="Proteomes" id="UP001611263">
    <property type="component" value="Unassembled WGS sequence"/>
</dbReference>
<dbReference type="InterPro" id="IPR000318">
    <property type="entry name" value="Nase_comp1_CS"/>
</dbReference>
<proteinExistence type="predicted"/>
<dbReference type="GeneID" id="93508806"/>
<protein>
    <submittedName>
        <fullName evidence="2">Uncharacterized protein</fullName>
    </submittedName>
</protein>
<dbReference type="PROSITE" id="PS00090">
    <property type="entry name" value="NITROGENASE_1_2"/>
    <property type="match status" value="1"/>
</dbReference>
<keyword evidence="3" id="KW-1185">Reference proteome</keyword>
<organism evidence="2 3">
    <name type="scientific">Nocardia carnea</name>
    <dbReference type="NCBI Taxonomy" id="37328"/>
    <lineage>
        <taxon>Bacteria</taxon>
        <taxon>Bacillati</taxon>
        <taxon>Actinomycetota</taxon>
        <taxon>Actinomycetes</taxon>
        <taxon>Mycobacteriales</taxon>
        <taxon>Nocardiaceae</taxon>
        <taxon>Nocardia</taxon>
    </lineage>
</organism>
<evidence type="ECO:0000313" key="3">
    <source>
        <dbReference type="Proteomes" id="UP001611263"/>
    </source>
</evidence>
<dbReference type="EMBL" id="JBIRUQ010000002">
    <property type="protein sequence ID" value="MFI1461194.1"/>
    <property type="molecule type" value="Genomic_DNA"/>
</dbReference>
<dbReference type="RefSeq" id="WP_156052315.1">
    <property type="nucleotide sequence ID" value="NZ_JBIRUQ010000002.1"/>
</dbReference>
<reference evidence="2 3" key="1">
    <citation type="submission" date="2024-10" db="EMBL/GenBank/DDBJ databases">
        <title>The Natural Products Discovery Center: Release of the First 8490 Sequenced Strains for Exploring Actinobacteria Biosynthetic Diversity.</title>
        <authorList>
            <person name="Kalkreuter E."/>
            <person name="Kautsar S.A."/>
            <person name="Yang D."/>
            <person name="Bader C.D."/>
            <person name="Teijaro C.N."/>
            <person name="Fluegel L."/>
            <person name="Davis C.M."/>
            <person name="Simpson J.R."/>
            <person name="Lauterbach L."/>
            <person name="Steele A.D."/>
            <person name="Gui C."/>
            <person name="Meng S."/>
            <person name="Li G."/>
            <person name="Viehrig K."/>
            <person name="Ye F."/>
            <person name="Su P."/>
            <person name="Kiefer A.F."/>
            <person name="Nichols A."/>
            <person name="Cepeda A.J."/>
            <person name="Yan W."/>
            <person name="Fan B."/>
            <person name="Jiang Y."/>
            <person name="Adhikari A."/>
            <person name="Zheng C.-J."/>
            <person name="Schuster L."/>
            <person name="Cowan T.M."/>
            <person name="Smanski M.J."/>
            <person name="Chevrette M.G."/>
            <person name="De Carvalho L.P.S."/>
            <person name="Shen B."/>
        </authorList>
    </citation>
    <scope>NUCLEOTIDE SEQUENCE [LARGE SCALE GENOMIC DNA]</scope>
    <source>
        <strain evidence="2 3">NPDC020568</strain>
    </source>
</reference>
<evidence type="ECO:0000313" key="2">
    <source>
        <dbReference type="EMBL" id="MFI1461194.1"/>
    </source>
</evidence>
<evidence type="ECO:0000256" key="1">
    <source>
        <dbReference type="SAM" id="MobiDB-lite"/>
    </source>
</evidence>
<name>A0ABW7TNJ2_9NOCA</name>
<accession>A0ABW7TNJ2</accession>
<gene>
    <name evidence="2" type="ORF">ACH4WX_10775</name>
</gene>
<comment type="caution">
    <text evidence="2">The sequence shown here is derived from an EMBL/GenBank/DDBJ whole genome shotgun (WGS) entry which is preliminary data.</text>
</comment>